<evidence type="ECO:0000256" key="1">
    <source>
        <dbReference type="SAM" id="Phobius"/>
    </source>
</evidence>
<reference evidence="2 3" key="1">
    <citation type="submission" date="2012-03" db="EMBL/GenBank/DDBJ databases">
        <title>Whole Genome Assembly of Papio anubis.</title>
        <authorList>
            <person name="Liu Y.L."/>
            <person name="Abraham K.A."/>
            <person name="Akbar H.A."/>
            <person name="Ali S.A."/>
            <person name="Anosike U.A."/>
            <person name="Aqrawi P.A."/>
            <person name="Arias F.A."/>
            <person name="Attaway T.A."/>
            <person name="Awwad R.A."/>
            <person name="Babu C.B."/>
            <person name="Bandaranaike D.B."/>
            <person name="Battles P.B."/>
            <person name="Bell A.B."/>
            <person name="Beltran B.B."/>
            <person name="Berhane-Mersha D.B."/>
            <person name="Bess C.B."/>
            <person name="Bickham C.B."/>
            <person name="Bolden T.B."/>
            <person name="Carter K.C."/>
            <person name="Chau D.C."/>
            <person name="Chavez A.C."/>
            <person name="Clerc-Blankenburg K.C."/>
            <person name="Coyle M.C."/>
            <person name="Dao M.D."/>
            <person name="Davila M.L.D."/>
            <person name="Davy-Carroll L.D."/>
            <person name="Denson S.D."/>
            <person name="Dinh H.D."/>
            <person name="Fernandez S.F."/>
            <person name="Fernando P.F."/>
            <person name="Forbes L.F."/>
            <person name="Francis C.F."/>
            <person name="Francisco L.F."/>
            <person name="Fu Q.F."/>
            <person name="Garcia-Iii R.G."/>
            <person name="Garrett T.G."/>
            <person name="Gross S.G."/>
            <person name="Gubbala S.G."/>
            <person name="Hirani K.H."/>
            <person name="Hogues M.H."/>
            <person name="Hollins B.H."/>
            <person name="Jackson L.J."/>
            <person name="Javaid M.J."/>
            <person name="Jhangiani S.J."/>
            <person name="Johnson A.J."/>
            <person name="Johnson B.J."/>
            <person name="Jones J.J."/>
            <person name="Joshi V.J."/>
            <person name="Kalu J.K."/>
            <person name="Khan N.K."/>
            <person name="Korchina V.K."/>
            <person name="Kovar C.K."/>
            <person name="Lago L.L."/>
            <person name="Lara F.L."/>
            <person name="Le T.-K.L."/>
            <person name="Lee S.L."/>
            <person name="Legall-Iii F.L."/>
            <person name="Lemon S.L."/>
            <person name="Liu J.L."/>
            <person name="Liu Y.-S.L."/>
            <person name="Liyanage D.L."/>
            <person name="Lopez J.L."/>
            <person name="Lorensuhewa L.L."/>
            <person name="Mata R.M."/>
            <person name="Mathew T.M."/>
            <person name="Mercado C.M."/>
            <person name="Mercado I.M."/>
            <person name="Morales K.M."/>
            <person name="Morgan M.M."/>
            <person name="Munidasa M.M."/>
            <person name="Ngo D.N."/>
            <person name="Nguyen L.N."/>
            <person name="Nguyen T.N."/>
            <person name="Nguyen N.N."/>
            <person name="Obregon M.O."/>
            <person name="Okwuonu G.O."/>
            <person name="Ongeri F.O."/>
            <person name="Onwere C.O."/>
            <person name="Osifeso I.O."/>
            <person name="Parra A.P."/>
            <person name="Patil S.P."/>
            <person name="Perez A.P."/>
            <person name="Perez Y.P."/>
            <person name="Pham C.P."/>
            <person name="Pu L.-L.P."/>
            <person name="Puazo M.P."/>
            <person name="Quiroz J.Q."/>
            <person name="Rouhana J.R."/>
            <person name="Ruiz M.R."/>
            <person name="Ruiz S.-J.R."/>
            <person name="Saada N.S."/>
            <person name="Santibanez J.S."/>
            <person name="Scheel M.S."/>
            <person name="Schneider B.S."/>
            <person name="Simmons D.S."/>
            <person name="Sisson I.S."/>
            <person name="Tang L.-Y.T."/>
            <person name="Thornton R.T."/>
            <person name="Tisius J.T."/>
            <person name="Toledanes G.T."/>
            <person name="Trejos Z.T."/>
            <person name="Usmani K.U."/>
            <person name="Varghese R.V."/>
            <person name="Vattathil S.V."/>
            <person name="Vee V.V."/>
            <person name="Walker D.W."/>
            <person name="Weissenberger G.W."/>
            <person name="White C.W."/>
            <person name="Williams A.W."/>
            <person name="Woodworth J.W."/>
            <person name="Wright R.W."/>
            <person name="Zhu Y.Z."/>
            <person name="Han Y.H."/>
            <person name="Newsham I.N."/>
            <person name="Nazareth L.N."/>
            <person name="Worley K.W."/>
            <person name="Muzny D.M."/>
            <person name="Rogers J.R."/>
            <person name="Gibbs R.G."/>
        </authorList>
    </citation>
    <scope>NUCLEOTIDE SEQUENCE [LARGE SCALE GENOMIC DNA]</scope>
</reference>
<dbReference type="Ensembl" id="ENSPANT00000071681.1">
    <property type="protein sequence ID" value="ENSPANP00000058349.1"/>
    <property type="gene ID" value="ENSPANG00000045283.1"/>
</dbReference>
<organism evidence="2 3">
    <name type="scientific">Papio anubis</name>
    <name type="common">Olive baboon</name>
    <dbReference type="NCBI Taxonomy" id="9555"/>
    <lineage>
        <taxon>Eukaryota</taxon>
        <taxon>Metazoa</taxon>
        <taxon>Chordata</taxon>
        <taxon>Craniata</taxon>
        <taxon>Vertebrata</taxon>
        <taxon>Euteleostomi</taxon>
        <taxon>Mammalia</taxon>
        <taxon>Eutheria</taxon>
        <taxon>Euarchontoglires</taxon>
        <taxon>Primates</taxon>
        <taxon>Haplorrhini</taxon>
        <taxon>Catarrhini</taxon>
        <taxon>Cercopithecidae</taxon>
        <taxon>Cercopithecinae</taxon>
        <taxon>Papio</taxon>
    </lineage>
</organism>
<proteinExistence type="predicted"/>
<accession>A0A8I5NGW4</accession>
<dbReference type="Proteomes" id="UP000028761">
    <property type="component" value="Chromosome 7"/>
</dbReference>
<keyword evidence="1" id="KW-1133">Transmembrane helix</keyword>
<protein>
    <submittedName>
        <fullName evidence="2">Uncharacterized protein</fullName>
    </submittedName>
</protein>
<dbReference type="AlphaFoldDB" id="A0A8I5NGW4"/>
<name>A0A8I5NGW4_PAPAN</name>
<reference evidence="2" key="3">
    <citation type="submission" date="2025-09" db="UniProtKB">
        <authorList>
            <consortium name="Ensembl"/>
        </authorList>
    </citation>
    <scope>IDENTIFICATION</scope>
</reference>
<keyword evidence="1" id="KW-0812">Transmembrane</keyword>
<dbReference type="PANTHER" id="PTHR46254">
    <property type="entry name" value="PROTEIN GVQW1-RELATED"/>
    <property type="match status" value="1"/>
</dbReference>
<sequence length="204" mass="23556">MQELAFLALRSLAIPEPQGAWSLLKSSPPAFWPFLFFTFLSFFSFFLSFFFFFERESRTVAQAGVQWPDLSSLQAPPPRFKRFSCLSFPSSWDYKCLSPRPVNFFVFLVAMGFHHVGQAALELLTSGDPPASASQSAGITGVSHRARRPYFVVIEGTFYKITATEWVRLHFFKPHRTNVQRCNFICNLFLLHFAHNDSFRDYLR</sequence>
<dbReference type="PANTHER" id="PTHR46254:SF3">
    <property type="entry name" value="SECRETED PROTEIN"/>
    <property type="match status" value="1"/>
</dbReference>
<keyword evidence="1" id="KW-0472">Membrane</keyword>
<dbReference type="PRINTS" id="PR02045">
    <property type="entry name" value="F138DOMAIN"/>
</dbReference>
<reference evidence="2" key="2">
    <citation type="submission" date="2025-08" db="UniProtKB">
        <authorList>
            <consortium name="Ensembl"/>
        </authorList>
    </citation>
    <scope>IDENTIFICATION</scope>
</reference>
<evidence type="ECO:0000313" key="3">
    <source>
        <dbReference type="Proteomes" id="UP000028761"/>
    </source>
</evidence>
<feature type="transmembrane region" description="Helical" evidence="1">
    <location>
        <begin position="32"/>
        <end position="53"/>
    </location>
</feature>
<keyword evidence="3" id="KW-1185">Reference proteome</keyword>
<dbReference type="GeneTree" id="ENSGT00940000167556"/>
<evidence type="ECO:0000313" key="2">
    <source>
        <dbReference type="Ensembl" id="ENSPANP00000058349.1"/>
    </source>
</evidence>